<evidence type="ECO:0000313" key="4">
    <source>
        <dbReference type="EMBL" id="SFL92160.1"/>
    </source>
</evidence>
<dbReference type="AlphaFoldDB" id="A0A1I4LMI4"/>
<dbReference type="PROSITE" id="PS51186">
    <property type="entry name" value="GNAT"/>
    <property type="match status" value="1"/>
</dbReference>
<evidence type="ECO:0000259" key="3">
    <source>
        <dbReference type="PROSITE" id="PS51186"/>
    </source>
</evidence>
<accession>A0A1I4LMI4</accession>
<evidence type="ECO:0000313" key="5">
    <source>
        <dbReference type="Proteomes" id="UP000198519"/>
    </source>
</evidence>
<dbReference type="InterPro" id="IPR000182">
    <property type="entry name" value="GNAT_dom"/>
</dbReference>
<dbReference type="Proteomes" id="UP000198519">
    <property type="component" value="Unassembled WGS sequence"/>
</dbReference>
<sequence>MIRDYRAADIDQILAIWLSASIKAHDFIESAFWESKISAMRDVYIPASETFVYEAEEAVVGFYSLYENNLAAIFVTPGSQGKGVGSVLIDDAKNKRDSLQLTVYKENTSSIKFYEKHGFAVLGEQIDEHTGHPELMMEYHS</sequence>
<proteinExistence type="predicted"/>
<dbReference type="InterPro" id="IPR016181">
    <property type="entry name" value="Acyl_CoA_acyltransferase"/>
</dbReference>
<evidence type="ECO:0000256" key="2">
    <source>
        <dbReference type="ARBA" id="ARBA00023315"/>
    </source>
</evidence>
<organism evidence="4 5">
    <name type="scientific">Marinobacter zhejiangensis</name>
    <dbReference type="NCBI Taxonomy" id="488535"/>
    <lineage>
        <taxon>Bacteria</taxon>
        <taxon>Pseudomonadati</taxon>
        <taxon>Pseudomonadota</taxon>
        <taxon>Gammaproteobacteria</taxon>
        <taxon>Pseudomonadales</taxon>
        <taxon>Marinobacteraceae</taxon>
        <taxon>Marinobacter</taxon>
    </lineage>
</organism>
<dbReference type="SUPFAM" id="SSF55729">
    <property type="entry name" value="Acyl-CoA N-acyltransferases (Nat)"/>
    <property type="match status" value="1"/>
</dbReference>
<gene>
    <name evidence="4" type="ORF">SAMN04487963_0555</name>
</gene>
<dbReference type="Pfam" id="PF13673">
    <property type="entry name" value="Acetyltransf_10"/>
    <property type="match status" value="1"/>
</dbReference>
<reference evidence="5" key="1">
    <citation type="submission" date="2016-10" db="EMBL/GenBank/DDBJ databases">
        <authorList>
            <person name="Varghese N."/>
            <person name="Submissions S."/>
        </authorList>
    </citation>
    <scope>NUCLEOTIDE SEQUENCE [LARGE SCALE GENOMIC DNA]</scope>
    <source>
        <strain evidence="5">CGMCC 1.7061</strain>
    </source>
</reference>
<dbReference type="EMBL" id="FOUE01000001">
    <property type="protein sequence ID" value="SFL92160.1"/>
    <property type="molecule type" value="Genomic_DNA"/>
</dbReference>
<feature type="domain" description="N-acetyltransferase" evidence="3">
    <location>
        <begin position="1"/>
        <end position="141"/>
    </location>
</feature>
<keyword evidence="5" id="KW-1185">Reference proteome</keyword>
<dbReference type="GO" id="GO:0016747">
    <property type="term" value="F:acyltransferase activity, transferring groups other than amino-acyl groups"/>
    <property type="evidence" value="ECO:0007669"/>
    <property type="project" value="InterPro"/>
</dbReference>
<dbReference type="PANTHER" id="PTHR43800">
    <property type="entry name" value="PEPTIDYL-LYSINE N-ACETYLTRANSFERASE YJAB"/>
    <property type="match status" value="1"/>
</dbReference>
<dbReference type="RefSeq" id="WP_092020355.1">
    <property type="nucleotide sequence ID" value="NZ_FOUE01000001.1"/>
</dbReference>
<name>A0A1I4LMI4_9GAMM</name>
<dbReference type="CDD" id="cd04301">
    <property type="entry name" value="NAT_SF"/>
    <property type="match status" value="1"/>
</dbReference>
<protein>
    <submittedName>
        <fullName evidence="4">Putative acetyltransferase</fullName>
    </submittedName>
</protein>
<dbReference type="Gene3D" id="3.40.630.30">
    <property type="match status" value="1"/>
</dbReference>
<keyword evidence="2" id="KW-0012">Acyltransferase</keyword>
<dbReference type="NCBIfam" id="NF007853">
    <property type="entry name" value="PRK10562.1"/>
    <property type="match status" value="1"/>
</dbReference>
<keyword evidence="1 4" id="KW-0808">Transferase</keyword>
<dbReference type="PANTHER" id="PTHR43800:SF1">
    <property type="entry name" value="PEPTIDYL-LYSINE N-ACETYLTRANSFERASE YJAB"/>
    <property type="match status" value="1"/>
</dbReference>
<dbReference type="OrthoDB" id="9789605at2"/>
<evidence type="ECO:0000256" key="1">
    <source>
        <dbReference type="ARBA" id="ARBA00022679"/>
    </source>
</evidence>
<dbReference type="STRING" id="488535.SAMN04487963_0555"/>